<dbReference type="SUPFAM" id="SSF56281">
    <property type="entry name" value="Metallo-hydrolase/oxidoreductase"/>
    <property type="match status" value="1"/>
</dbReference>
<comment type="catalytic activity">
    <reaction evidence="1">
        <text>3',5'-cyclic CMP + H2O = CMP + H(+)</text>
        <dbReference type="Rhea" id="RHEA:72675"/>
        <dbReference type="ChEBI" id="CHEBI:15377"/>
        <dbReference type="ChEBI" id="CHEBI:15378"/>
        <dbReference type="ChEBI" id="CHEBI:58003"/>
        <dbReference type="ChEBI" id="CHEBI:60377"/>
    </reaction>
    <physiologicalReaction direction="left-to-right" evidence="1">
        <dbReference type="Rhea" id="RHEA:72676"/>
    </physiologicalReaction>
</comment>
<comment type="catalytic activity">
    <reaction evidence="3">
        <text>3',5'-cyclic UMP + H2O = UMP + H(+)</text>
        <dbReference type="Rhea" id="RHEA:70575"/>
        <dbReference type="ChEBI" id="CHEBI:15377"/>
        <dbReference type="ChEBI" id="CHEBI:15378"/>
        <dbReference type="ChEBI" id="CHEBI:57865"/>
        <dbReference type="ChEBI" id="CHEBI:184387"/>
    </reaction>
    <physiologicalReaction direction="left-to-right" evidence="3">
        <dbReference type="Rhea" id="RHEA:70576"/>
    </physiologicalReaction>
</comment>
<dbReference type="InterPro" id="IPR036866">
    <property type="entry name" value="RibonucZ/Hydroxyglut_hydro"/>
</dbReference>
<evidence type="ECO:0000256" key="1">
    <source>
        <dbReference type="ARBA" id="ARBA00034221"/>
    </source>
</evidence>
<keyword evidence="6" id="KW-1185">Reference proteome</keyword>
<accession>A0ABY5SC18</accession>
<proteinExistence type="predicted"/>
<dbReference type="RefSeq" id="WP_258387569.1">
    <property type="nucleotide sequence ID" value="NZ_CP091430.1"/>
</dbReference>
<name>A0ABY5SC18_9BACL</name>
<dbReference type="Proteomes" id="UP001057877">
    <property type="component" value="Chromosome"/>
</dbReference>
<dbReference type="PANTHER" id="PTHR42663:SF6">
    <property type="entry name" value="HYDROLASE C777.06C-RELATED"/>
    <property type="match status" value="1"/>
</dbReference>
<dbReference type="Gene3D" id="3.60.15.10">
    <property type="entry name" value="Ribonuclease Z/Hydroxyacylglutathione hydrolase-like"/>
    <property type="match status" value="1"/>
</dbReference>
<protein>
    <submittedName>
        <fullName evidence="5">MBL fold metallo-hydrolase</fullName>
    </submittedName>
</protein>
<dbReference type="PANTHER" id="PTHR42663">
    <property type="entry name" value="HYDROLASE C777.06C-RELATED-RELATED"/>
    <property type="match status" value="1"/>
</dbReference>
<feature type="domain" description="Metallo-beta-lactamase" evidence="4">
    <location>
        <begin position="143"/>
        <end position="294"/>
    </location>
</feature>
<organism evidence="5 6">
    <name type="scientific">Paenibacillus spongiae</name>
    <dbReference type="NCBI Taxonomy" id="2909671"/>
    <lineage>
        <taxon>Bacteria</taxon>
        <taxon>Bacillati</taxon>
        <taxon>Bacillota</taxon>
        <taxon>Bacilli</taxon>
        <taxon>Bacillales</taxon>
        <taxon>Paenibacillaceae</taxon>
        <taxon>Paenibacillus</taxon>
    </lineage>
</organism>
<dbReference type="Pfam" id="PF12706">
    <property type="entry name" value="Lactamase_B_2"/>
    <property type="match status" value="1"/>
</dbReference>
<reference evidence="5" key="1">
    <citation type="submission" date="2022-01" db="EMBL/GenBank/DDBJ databases">
        <title>Paenibacillus spongiae sp. nov., isolated from marine sponge.</title>
        <authorList>
            <person name="Li Z."/>
            <person name="Zhang M."/>
        </authorList>
    </citation>
    <scope>NUCLEOTIDE SEQUENCE</scope>
    <source>
        <strain evidence="5">PHS-Z3</strain>
    </source>
</reference>
<evidence type="ECO:0000259" key="4">
    <source>
        <dbReference type="Pfam" id="PF12706"/>
    </source>
</evidence>
<evidence type="ECO:0000313" key="6">
    <source>
        <dbReference type="Proteomes" id="UP001057877"/>
    </source>
</evidence>
<dbReference type="EMBL" id="CP091430">
    <property type="protein sequence ID" value="UVI31507.1"/>
    <property type="molecule type" value="Genomic_DNA"/>
</dbReference>
<comment type="function">
    <text evidence="2">Counteracts the endogenous Pycsar antiviral defense system. Phosphodiesterase that enables metal-dependent hydrolysis of host cyclic nucleotide Pycsar defense signals such as cCMP and cUMP.</text>
</comment>
<gene>
    <name evidence="5" type="ORF">L1F29_06720</name>
</gene>
<dbReference type="InterPro" id="IPR001279">
    <property type="entry name" value="Metallo-B-lactamas"/>
</dbReference>
<sequence>MERKKTSGAGRMILEKRQRSPLLPDFNLFSLIQRNPGTTAIGRSFCLASGLLYQLTALIKDGLNVREGGERVKLHFLGTAAAEGFPAMFCRCEHCMKARQAGGRDIRTRSSVIIDDILKVDFPPDTLHHVLRDGIDLGLVEDLFITHTHLDHLRAEDLAMRLPVYAHGLDHPLRIYGHDAAVRKCREAFGRPDASRIRLSRIVPFQTVDTGTAKVTALPANHDPDETCLLFFIEKDGKRLFYGHDTGLLPEETWAWLEQTTLDAVILDCTNGNLPFTGGHLNIEAVIGIRNRLRDKGVLAKDATVIATHFSHNIGLLYNDLTNIFDPEQILVAYDGMILNV</sequence>
<evidence type="ECO:0000256" key="3">
    <source>
        <dbReference type="ARBA" id="ARBA00048505"/>
    </source>
</evidence>
<evidence type="ECO:0000256" key="2">
    <source>
        <dbReference type="ARBA" id="ARBA00034301"/>
    </source>
</evidence>
<evidence type="ECO:0000313" key="5">
    <source>
        <dbReference type="EMBL" id="UVI31507.1"/>
    </source>
</evidence>